<comment type="caution">
    <text evidence="3">The sequence shown here is derived from an EMBL/GenBank/DDBJ whole genome shotgun (WGS) entry which is preliminary data.</text>
</comment>
<dbReference type="AlphaFoldDB" id="A0A7Y6DZF8"/>
<sequence>MTTTPFLSRAPVRRASALLAIFALGCAPLLGSCAADPTSQPTESTSTPTESYQPRHETTDPIPEPQPTPEPVGEIWQWALGSNVWDDPRLARYAADLGAPDTSVDVNANAEGFQLVLDSDGTVVSVVLFNDETALGLPVSSTSFSAYPGELPAGLTWSDTADSVVATYGMGTQSGGWGTEIAFTYAWTDGSSITLGFAATHEAQLPGAPLHTITLR</sequence>
<dbReference type="RefSeq" id="WP_175349320.1">
    <property type="nucleotide sequence ID" value="NZ_JABMCI010000070.1"/>
</dbReference>
<gene>
    <name evidence="3" type="ORF">HP550_19550</name>
</gene>
<evidence type="ECO:0000256" key="2">
    <source>
        <dbReference type="SAM" id="SignalP"/>
    </source>
</evidence>
<feature type="region of interest" description="Disordered" evidence="1">
    <location>
        <begin position="35"/>
        <end position="71"/>
    </location>
</feature>
<evidence type="ECO:0000256" key="1">
    <source>
        <dbReference type="SAM" id="MobiDB-lite"/>
    </source>
</evidence>
<organism evidence="3 4">
    <name type="scientific">Cellulomonas humilata</name>
    <dbReference type="NCBI Taxonomy" id="144055"/>
    <lineage>
        <taxon>Bacteria</taxon>
        <taxon>Bacillati</taxon>
        <taxon>Actinomycetota</taxon>
        <taxon>Actinomycetes</taxon>
        <taxon>Micrococcales</taxon>
        <taxon>Cellulomonadaceae</taxon>
        <taxon>Cellulomonas</taxon>
    </lineage>
</organism>
<evidence type="ECO:0000313" key="4">
    <source>
        <dbReference type="Proteomes" id="UP000565724"/>
    </source>
</evidence>
<evidence type="ECO:0000313" key="3">
    <source>
        <dbReference type="EMBL" id="NUU19450.1"/>
    </source>
</evidence>
<protein>
    <recommendedName>
        <fullName evidence="5">Lipoprotein</fullName>
    </recommendedName>
</protein>
<reference evidence="3 4" key="1">
    <citation type="submission" date="2020-05" db="EMBL/GenBank/DDBJ databases">
        <title>Genome Sequencing of Type Strains.</title>
        <authorList>
            <person name="Lemaire J.F."/>
            <person name="Inderbitzin P."/>
            <person name="Gregorio O.A."/>
            <person name="Collins S.B."/>
            <person name="Wespe N."/>
            <person name="Knight-Connoni V."/>
        </authorList>
    </citation>
    <scope>NUCLEOTIDE SEQUENCE [LARGE SCALE GENOMIC DNA]</scope>
    <source>
        <strain evidence="3 4">ATCC 25174</strain>
    </source>
</reference>
<feature type="signal peptide" evidence="2">
    <location>
        <begin position="1"/>
        <end position="34"/>
    </location>
</feature>
<feature type="compositionally biased region" description="Low complexity" evidence="1">
    <location>
        <begin position="37"/>
        <end position="52"/>
    </location>
</feature>
<evidence type="ECO:0008006" key="5">
    <source>
        <dbReference type="Google" id="ProtNLM"/>
    </source>
</evidence>
<feature type="chain" id="PRO_5031566476" description="Lipoprotein" evidence="2">
    <location>
        <begin position="35"/>
        <end position="216"/>
    </location>
</feature>
<proteinExistence type="predicted"/>
<keyword evidence="2" id="KW-0732">Signal</keyword>
<name>A0A7Y6DZF8_9CELL</name>
<accession>A0A7Y6DZF8</accession>
<keyword evidence="4" id="KW-1185">Reference proteome</keyword>
<dbReference type="Proteomes" id="UP000565724">
    <property type="component" value="Unassembled WGS sequence"/>
</dbReference>
<dbReference type="EMBL" id="JABMCI010000070">
    <property type="protein sequence ID" value="NUU19450.1"/>
    <property type="molecule type" value="Genomic_DNA"/>
</dbReference>